<evidence type="ECO:0000313" key="1">
    <source>
        <dbReference type="EMBL" id="KAJ8008848.1"/>
    </source>
</evidence>
<proteinExistence type="predicted"/>
<organism evidence="1 2">
    <name type="scientific">Dallia pectoralis</name>
    <name type="common">Alaska blackfish</name>
    <dbReference type="NCBI Taxonomy" id="75939"/>
    <lineage>
        <taxon>Eukaryota</taxon>
        <taxon>Metazoa</taxon>
        <taxon>Chordata</taxon>
        <taxon>Craniata</taxon>
        <taxon>Vertebrata</taxon>
        <taxon>Euteleostomi</taxon>
        <taxon>Actinopterygii</taxon>
        <taxon>Neopterygii</taxon>
        <taxon>Teleostei</taxon>
        <taxon>Protacanthopterygii</taxon>
        <taxon>Esociformes</taxon>
        <taxon>Umbridae</taxon>
        <taxon>Dallia</taxon>
    </lineage>
</organism>
<name>A0ACC2GYN4_DALPE</name>
<accession>A0ACC2GYN4</accession>
<evidence type="ECO:0000313" key="2">
    <source>
        <dbReference type="Proteomes" id="UP001157502"/>
    </source>
</evidence>
<gene>
    <name evidence="1" type="ORF">DPEC_G00082710</name>
</gene>
<keyword evidence="2" id="KW-1185">Reference proteome</keyword>
<dbReference type="EMBL" id="CM055734">
    <property type="protein sequence ID" value="KAJ8008848.1"/>
    <property type="molecule type" value="Genomic_DNA"/>
</dbReference>
<sequence length="159" mass="17684">MVLCGRRSSTDVALGMSLEDLAVRCHNGVLVFTEHVRSQPLQRARATDRCLTSRSTAGKLSALFAAMNWHFRGARGSAGVYTSFFSTSTEYSSKALPASGAQGPLRRKREAVWQKPRGTGVRKKKTRKTLGQLLHCTFWRYRIVHSSLCLAVKLSRNLT</sequence>
<dbReference type="Proteomes" id="UP001157502">
    <property type="component" value="Chromosome 7"/>
</dbReference>
<comment type="caution">
    <text evidence="1">The sequence shown here is derived from an EMBL/GenBank/DDBJ whole genome shotgun (WGS) entry which is preliminary data.</text>
</comment>
<protein>
    <submittedName>
        <fullName evidence="1">Uncharacterized protein</fullName>
    </submittedName>
</protein>
<reference evidence="1" key="1">
    <citation type="submission" date="2021-05" db="EMBL/GenBank/DDBJ databases">
        <authorList>
            <person name="Pan Q."/>
            <person name="Jouanno E."/>
            <person name="Zahm M."/>
            <person name="Klopp C."/>
            <person name="Cabau C."/>
            <person name="Louis A."/>
            <person name="Berthelot C."/>
            <person name="Parey E."/>
            <person name="Roest Crollius H."/>
            <person name="Montfort J."/>
            <person name="Robinson-Rechavi M."/>
            <person name="Bouchez O."/>
            <person name="Lampietro C."/>
            <person name="Lopez Roques C."/>
            <person name="Donnadieu C."/>
            <person name="Postlethwait J."/>
            <person name="Bobe J."/>
            <person name="Dillon D."/>
            <person name="Chandos A."/>
            <person name="von Hippel F."/>
            <person name="Guiguen Y."/>
        </authorList>
    </citation>
    <scope>NUCLEOTIDE SEQUENCE</scope>
    <source>
        <strain evidence="1">YG-Jan2019</strain>
    </source>
</reference>